<dbReference type="Proteomes" id="UP001203945">
    <property type="component" value="Unassembled WGS sequence"/>
</dbReference>
<keyword evidence="2" id="KW-1185">Reference proteome</keyword>
<dbReference type="EMBL" id="JAKZEU010000004">
    <property type="protein sequence ID" value="MCQ0971172.1"/>
    <property type="molecule type" value="Genomic_DNA"/>
</dbReference>
<sequence length="113" mass="12698">MIGVVLWSNEERQKAVIWCEDHQALAYLDGTDDLTEGTVWPTIGDILELESETIGNLRRARRVSRLEDCTCPQIPAILRGECSAPHLRLVSSRSAVRRDQAEADIPERISATR</sequence>
<evidence type="ECO:0000313" key="2">
    <source>
        <dbReference type="Proteomes" id="UP001203945"/>
    </source>
</evidence>
<organism evidence="1 2">
    <name type="scientific">Paracoccus albicereus</name>
    <dbReference type="NCBI Taxonomy" id="2922394"/>
    <lineage>
        <taxon>Bacteria</taxon>
        <taxon>Pseudomonadati</taxon>
        <taxon>Pseudomonadota</taxon>
        <taxon>Alphaproteobacteria</taxon>
        <taxon>Rhodobacterales</taxon>
        <taxon>Paracoccaceae</taxon>
        <taxon>Paracoccus</taxon>
    </lineage>
</organism>
<dbReference type="RefSeq" id="WP_255330184.1">
    <property type="nucleotide sequence ID" value="NZ_JAKZEU010000004.1"/>
</dbReference>
<reference evidence="1 2" key="1">
    <citation type="submission" date="2022-03" db="EMBL/GenBank/DDBJ databases">
        <authorList>
            <person name="He Y."/>
        </authorList>
    </citation>
    <scope>NUCLEOTIDE SEQUENCE [LARGE SCALE GENOMIC DNA]</scope>
    <source>
        <strain evidence="1 2">TK19116</strain>
    </source>
</reference>
<proteinExistence type="predicted"/>
<accession>A0ABT1MS96</accession>
<evidence type="ECO:0000313" key="1">
    <source>
        <dbReference type="EMBL" id="MCQ0971172.1"/>
    </source>
</evidence>
<comment type="caution">
    <text evidence="1">The sequence shown here is derived from an EMBL/GenBank/DDBJ whole genome shotgun (WGS) entry which is preliminary data.</text>
</comment>
<name>A0ABT1MS96_9RHOB</name>
<gene>
    <name evidence="1" type="ORF">MLD63_12140</name>
</gene>
<protein>
    <submittedName>
        <fullName evidence="1">Uncharacterized protein</fullName>
    </submittedName>
</protein>